<dbReference type="Proteomes" id="UP001331761">
    <property type="component" value="Unassembled WGS sequence"/>
</dbReference>
<reference evidence="2 3" key="1">
    <citation type="submission" date="2019-10" db="EMBL/GenBank/DDBJ databases">
        <title>Assembly and Annotation for the nematode Trichostrongylus colubriformis.</title>
        <authorList>
            <person name="Martin J."/>
        </authorList>
    </citation>
    <scope>NUCLEOTIDE SEQUENCE [LARGE SCALE GENOMIC DNA]</scope>
    <source>
        <strain evidence="2">G859</strain>
        <tissue evidence="2">Whole worm</tissue>
    </source>
</reference>
<feature type="non-terminal residue" evidence="2">
    <location>
        <position position="1"/>
    </location>
</feature>
<feature type="compositionally biased region" description="Basic and acidic residues" evidence="1">
    <location>
        <begin position="38"/>
        <end position="49"/>
    </location>
</feature>
<name>A0AAN8IBY5_TRICO</name>
<dbReference type="AlphaFoldDB" id="A0AAN8IBY5"/>
<feature type="region of interest" description="Disordered" evidence="1">
    <location>
        <begin position="38"/>
        <end position="96"/>
    </location>
</feature>
<accession>A0AAN8IBY5</accession>
<feature type="region of interest" description="Disordered" evidence="1">
    <location>
        <begin position="133"/>
        <end position="161"/>
    </location>
</feature>
<organism evidence="2 3">
    <name type="scientific">Trichostrongylus colubriformis</name>
    <name type="common">Black scour worm</name>
    <dbReference type="NCBI Taxonomy" id="6319"/>
    <lineage>
        <taxon>Eukaryota</taxon>
        <taxon>Metazoa</taxon>
        <taxon>Ecdysozoa</taxon>
        <taxon>Nematoda</taxon>
        <taxon>Chromadorea</taxon>
        <taxon>Rhabditida</taxon>
        <taxon>Rhabditina</taxon>
        <taxon>Rhabditomorpha</taxon>
        <taxon>Strongyloidea</taxon>
        <taxon>Trichostrongylidae</taxon>
        <taxon>Trichostrongylus</taxon>
    </lineage>
</organism>
<evidence type="ECO:0000313" key="3">
    <source>
        <dbReference type="Proteomes" id="UP001331761"/>
    </source>
</evidence>
<feature type="compositionally biased region" description="Low complexity" evidence="1">
    <location>
        <begin position="138"/>
        <end position="151"/>
    </location>
</feature>
<sequence length="161" mass="18008">ELKQRLSRTSISSDMDIDRIVKESKTTTITEARETVFFRPRDGSKKRESPSTVEAPGMKRLSIMDSETEERSDASSTTPQNLLAIPVTSGDSAPESANNVAVDDLLAGYQNLEKELEEIHEQKKELRKKFFEDKKETPILSSTSSAAPISSTRIQEWKTST</sequence>
<comment type="caution">
    <text evidence="2">The sequence shown here is derived from an EMBL/GenBank/DDBJ whole genome shotgun (WGS) entry which is preliminary data.</text>
</comment>
<protein>
    <submittedName>
        <fullName evidence="2">Uncharacterized protein</fullName>
    </submittedName>
</protein>
<feature type="compositionally biased region" description="Polar residues" evidence="1">
    <location>
        <begin position="152"/>
        <end position="161"/>
    </location>
</feature>
<dbReference type="EMBL" id="WIXE01022519">
    <property type="protein sequence ID" value="KAK5967411.1"/>
    <property type="molecule type" value="Genomic_DNA"/>
</dbReference>
<evidence type="ECO:0000313" key="2">
    <source>
        <dbReference type="EMBL" id="KAK5967411.1"/>
    </source>
</evidence>
<gene>
    <name evidence="2" type="ORF">GCK32_016894</name>
</gene>
<proteinExistence type="predicted"/>
<keyword evidence="3" id="KW-1185">Reference proteome</keyword>
<evidence type="ECO:0000256" key="1">
    <source>
        <dbReference type="SAM" id="MobiDB-lite"/>
    </source>
</evidence>